<comment type="caution">
    <text evidence="1">The sequence shown here is derived from an EMBL/GenBank/DDBJ whole genome shotgun (WGS) entry which is preliminary data.</text>
</comment>
<name>A0A4S3JQ00_9EURO</name>
<protein>
    <submittedName>
        <fullName evidence="1">Uncharacterized protein</fullName>
    </submittedName>
</protein>
<sequence>MAHRDNLDASEALVVGLKETRPVYSSILGRAKFSGSQQEIWLPTRGLS</sequence>
<evidence type="ECO:0000313" key="2">
    <source>
        <dbReference type="Proteomes" id="UP000308092"/>
    </source>
</evidence>
<dbReference type="EMBL" id="SOSA01000094">
    <property type="protein sequence ID" value="THC96898.1"/>
    <property type="molecule type" value="Genomic_DNA"/>
</dbReference>
<organism evidence="1 2">
    <name type="scientific">Aspergillus tanneri</name>
    <dbReference type="NCBI Taxonomy" id="1220188"/>
    <lineage>
        <taxon>Eukaryota</taxon>
        <taxon>Fungi</taxon>
        <taxon>Dikarya</taxon>
        <taxon>Ascomycota</taxon>
        <taxon>Pezizomycotina</taxon>
        <taxon>Eurotiomycetes</taxon>
        <taxon>Eurotiomycetidae</taxon>
        <taxon>Eurotiales</taxon>
        <taxon>Aspergillaceae</taxon>
        <taxon>Aspergillus</taxon>
        <taxon>Aspergillus subgen. Circumdati</taxon>
    </lineage>
</organism>
<gene>
    <name evidence="1" type="ORF">EYZ11_003615</name>
</gene>
<proteinExistence type="predicted"/>
<dbReference type="Proteomes" id="UP000308092">
    <property type="component" value="Unassembled WGS sequence"/>
</dbReference>
<dbReference type="AlphaFoldDB" id="A0A4S3JQ00"/>
<evidence type="ECO:0000313" key="1">
    <source>
        <dbReference type="EMBL" id="THC96898.1"/>
    </source>
</evidence>
<keyword evidence="2" id="KW-1185">Reference proteome</keyword>
<accession>A0A4S3JQ00</accession>
<reference evidence="1 2" key="1">
    <citation type="submission" date="2019-03" db="EMBL/GenBank/DDBJ databases">
        <title>The genome sequence of a newly discovered highly antifungal drug resistant Aspergillus species, Aspergillus tanneri NIH 1004.</title>
        <authorList>
            <person name="Mounaud S."/>
            <person name="Singh I."/>
            <person name="Joardar V."/>
            <person name="Pakala S."/>
            <person name="Pakala S."/>
            <person name="Venepally P."/>
            <person name="Hoover J."/>
            <person name="Nierman W."/>
            <person name="Chung J."/>
            <person name="Losada L."/>
        </authorList>
    </citation>
    <scope>NUCLEOTIDE SEQUENCE [LARGE SCALE GENOMIC DNA]</scope>
    <source>
        <strain evidence="1 2">NIH1004</strain>
    </source>
</reference>
<dbReference type="VEuPathDB" id="FungiDB:EYZ11_003615"/>